<name>A0AA42CXM3_9GAMM</name>
<accession>A0AA42CXM3</accession>
<evidence type="ECO:0000313" key="2">
    <source>
        <dbReference type="EMBL" id="MCX2524048.1"/>
    </source>
</evidence>
<dbReference type="SUPFAM" id="SSF53850">
    <property type="entry name" value="Periplasmic binding protein-like II"/>
    <property type="match status" value="1"/>
</dbReference>
<dbReference type="Gene3D" id="3.40.190.10">
    <property type="entry name" value="Periplasmic binding protein-like II"/>
    <property type="match status" value="1"/>
</dbReference>
<dbReference type="Proteomes" id="UP001165678">
    <property type="component" value="Unassembled WGS sequence"/>
</dbReference>
<feature type="chain" id="PRO_5041387814" description="Phosphate ABC transporter substrate-binding protein" evidence="1">
    <location>
        <begin position="22"/>
        <end position="141"/>
    </location>
</feature>
<feature type="signal peptide" evidence="1">
    <location>
        <begin position="1"/>
        <end position="21"/>
    </location>
</feature>
<reference evidence="2" key="1">
    <citation type="submission" date="2022-11" db="EMBL/GenBank/DDBJ databases">
        <title>Larsenimonas rhizosphaerae sp. nov., isolated from a tidal mudflat.</title>
        <authorList>
            <person name="Lee S.D."/>
            <person name="Kim I.S."/>
        </authorList>
    </citation>
    <scope>NUCLEOTIDE SEQUENCE</scope>
    <source>
        <strain evidence="2">GH2-1</strain>
    </source>
</reference>
<dbReference type="RefSeq" id="WP_265896017.1">
    <property type="nucleotide sequence ID" value="NZ_JAPIVE010000002.1"/>
</dbReference>
<evidence type="ECO:0000313" key="3">
    <source>
        <dbReference type="Proteomes" id="UP001165678"/>
    </source>
</evidence>
<keyword evidence="3" id="KW-1185">Reference proteome</keyword>
<keyword evidence="1" id="KW-0732">Signal</keyword>
<dbReference type="AlphaFoldDB" id="A0AA42CXM3"/>
<organism evidence="2 3">
    <name type="scientific">Larsenimonas rhizosphaerae</name>
    <dbReference type="NCBI Taxonomy" id="2944682"/>
    <lineage>
        <taxon>Bacteria</taxon>
        <taxon>Pseudomonadati</taxon>
        <taxon>Pseudomonadota</taxon>
        <taxon>Gammaproteobacteria</taxon>
        <taxon>Oceanospirillales</taxon>
        <taxon>Halomonadaceae</taxon>
        <taxon>Larsenimonas</taxon>
    </lineage>
</organism>
<protein>
    <recommendedName>
        <fullName evidence="4">Phosphate ABC transporter substrate-binding protein</fullName>
    </recommendedName>
</protein>
<evidence type="ECO:0008006" key="4">
    <source>
        <dbReference type="Google" id="ProtNLM"/>
    </source>
</evidence>
<gene>
    <name evidence="2" type="ORF">OQ287_07340</name>
</gene>
<proteinExistence type="predicted"/>
<sequence>MRHACCALLVSLFLLCSHARADIAVIANPDSDILTLERDDIVNIYMGRYNRLPRGELALPIDLAPLRARFYRALVQRELAEINGWWARLVFSGRGSPPHQVSEEATVFELVDHNPNALGYIDAADLRPATRVIFLLREAPE</sequence>
<comment type="caution">
    <text evidence="2">The sequence shown here is derived from an EMBL/GenBank/DDBJ whole genome shotgun (WGS) entry which is preliminary data.</text>
</comment>
<evidence type="ECO:0000256" key="1">
    <source>
        <dbReference type="SAM" id="SignalP"/>
    </source>
</evidence>
<dbReference type="EMBL" id="JAPIVE010000002">
    <property type="protein sequence ID" value="MCX2524048.1"/>
    <property type="molecule type" value="Genomic_DNA"/>
</dbReference>